<dbReference type="SUPFAM" id="SSF103647">
    <property type="entry name" value="TSP type-3 repeat"/>
    <property type="match status" value="1"/>
</dbReference>
<accession>A0A1G2B652</accession>
<protein>
    <recommendedName>
        <fullName evidence="9">EF-hand domain-containing protein</fullName>
    </recommendedName>
</protein>
<evidence type="ECO:0000256" key="3">
    <source>
        <dbReference type="ARBA" id="ARBA00022729"/>
    </source>
</evidence>
<dbReference type="AlphaFoldDB" id="A0A1G2B652"/>
<feature type="compositionally biased region" description="Polar residues" evidence="5">
    <location>
        <begin position="80"/>
        <end position="89"/>
    </location>
</feature>
<reference evidence="7 8" key="1">
    <citation type="journal article" date="2016" name="Nat. Commun.">
        <title>Thousands of microbial genomes shed light on interconnected biogeochemical processes in an aquifer system.</title>
        <authorList>
            <person name="Anantharaman K."/>
            <person name="Brown C.T."/>
            <person name="Hug L.A."/>
            <person name="Sharon I."/>
            <person name="Castelle C.J."/>
            <person name="Probst A.J."/>
            <person name="Thomas B.C."/>
            <person name="Singh A."/>
            <person name="Wilkins M.J."/>
            <person name="Karaoz U."/>
            <person name="Brodie E.L."/>
            <person name="Williams K.H."/>
            <person name="Hubbard S.S."/>
            <person name="Banfield J.F."/>
        </authorList>
    </citation>
    <scope>NUCLEOTIDE SEQUENCE [LARGE SCALE GENOMIC DNA]</scope>
</reference>
<evidence type="ECO:0000313" key="8">
    <source>
        <dbReference type="Proteomes" id="UP000179164"/>
    </source>
</evidence>
<feature type="compositionally biased region" description="Acidic residues" evidence="5">
    <location>
        <begin position="68"/>
        <end position="78"/>
    </location>
</feature>
<name>A0A1G2B652_9BACT</name>
<keyword evidence="3" id="KW-0732">Signal</keyword>
<dbReference type="InterPro" id="IPR053180">
    <property type="entry name" value="Ca-binding_acidic-repeat"/>
</dbReference>
<dbReference type="STRING" id="1798543.A2898_00855"/>
<organism evidence="7 8">
    <name type="scientific">Candidatus Kerfeldbacteria bacterium RIFCSPLOWO2_01_FULL_48_11</name>
    <dbReference type="NCBI Taxonomy" id="1798543"/>
    <lineage>
        <taxon>Bacteria</taxon>
        <taxon>Candidatus Kerfeldiibacteriota</taxon>
    </lineage>
</organism>
<evidence type="ECO:0000256" key="6">
    <source>
        <dbReference type="SAM" id="Phobius"/>
    </source>
</evidence>
<gene>
    <name evidence="7" type="ORF">A2898_00855</name>
</gene>
<dbReference type="InterPro" id="IPR028974">
    <property type="entry name" value="TSP_type-3_rpt"/>
</dbReference>
<keyword evidence="6" id="KW-0472">Membrane</keyword>
<dbReference type="Pfam" id="PF18884">
    <property type="entry name" value="TSP3_bac"/>
    <property type="match status" value="2"/>
</dbReference>
<dbReference type="Proteomes" id="UP000179164">
    <property type="component" value="Unassembled WGS sequence"/>
</dbReference>
<proteinExistence type="predicted"/>
<comment type="subcellular location">
    <subcellularLocation>
        <location evidence="1">Secreted</location>
    </subcellularLocation>
</comment>
<dbReference type="GO" id="GO:0005509">
    <property type="term" value="F:calcium ion binding"/>
    <property type="evidence" value="ECO:0007669"/>
    <property type="project" value="InterPro"/>
</dbReference>
<keyword evidence="6" id="KW-0812">Transmembrane</keyword>
<evidence type="ECO:0000256" key="4">
    <source>
        <dbReference type="ARBA" id="ARBA00022837"/>
    </source>
</evidence>
<dbReference type="PANTHER" id="PTHR37467:SF1">
    <property type="entry name" value="EXPORTED CALCIUM-BINDING GLYCOPROTEIN"/>
    <property type="match status" value="1"/>
</dbReference>
<feature type="compositionally biased region" description="Polar residues" evidence="5">
    <location>
        <begin position="39"/>
        <end position="48"/>
    </location>
</feature>
<feature type="transmembrane region" description="Helical" evidence="6">
    <location>
        <begin position="12"/>
        <end position="30"/>
    </location>
</feature>
<evidence type="ECO:0000256" key="1">
    <source>
        <dbReference type="ARBA" id="ARBA00004613"/>
    </source>
</evidence>
<evidence type="ECO:0000313" key="7">
    <source>
        <dbReference type="EMBL" id="OGY84186.1"/>
    </source>
</evidence>
<dbReference type="InterPro" id="IPR059100">
    <property type="entry name" value="TSP3_bac"/>
</dbReference>
<dbReference type="EMBL" id="MHKE01000011">
    <property type="protein sequence ID" value="OGY84186.1"/>
    <property type="molecule type" value="Genomic_DNA"/>
</dbReference>
<feature type="region of interest" description="Disordered" evidence="5">
    <location>
        <begin position="39"/>
        <end position="147"/>
    </location>
</feature>
<sequence length="147" mass="15412">MKSLMGNRSVALTGVILAIIVIAVVVVVFFNPFEKTATNEPVANTNTEPSILPSTISPPSNTGSVSDADSDGLPDAEEQSLGTNAQNADSDSDQLFDREEVKVYLTNPTNPDTDGDGVIDGQEVAQGQNPSGAGLLRDLPSEIQKLQ</sequence>
<dbReference type="Gene3D" id="4.10.1080.10">
    <property type="entry name" value="TSP type-3 repeat"/>
    <property type="match status" value="1"/>
</dbReference>
<keyword evidence="4" id="KW-0106">Calcium</keyword>
<evidence type="ECO:0008006" key="9">
    <source>
        <dbReference type="Google" id="ProtNLM"/>
    </source>
</evidence>
<evidence type="ECO:0000256" key="5">
    <source>
        <dbReference type="SAM" id="MobiDB-lite"/>
    </source>
</evidence>
<dbReference type="PROSITE" id="PS00018">
    <property type="entry name" value="EF_HAND_1"/>
    <property type="match status" value="1"/>
</dbReference>
<keyword evidence="6" id="KW-1133">Transmembrane helix</keyword>
<keyword evidence="2" id="KW-0964">Secreted</keyword>
<evidence type="ECO:0000256" key="2">
    <source>
        <dbReference type="ARBA" id="ARBA00022525"/>
    </source>
</evidence>
<comment type="caution">
    <text evidence="7">The sequence shown here is derived from an EMBL/GenBank/DDBJ whole genome shotgun (WGS) entry which is preliminary data.</text>
</comment>
<dbReference type="InterPro" id="IPR018247">
    <property type="entry name" value="EF_Hand_1_Ca_BS"/>
</dbReference>
<feature type="compositionally biased region" description="Low complexity" evidence="5">
    <location>
        <begin position="49"/>
        <end position="60"/>
    </location>
</feature>
<dbReference type="PANTHER" id="PTHR37467">
    <property type="entry name" value="EXPORTED CALCIUM-BINDING GLYCOPROTEIN-RELATED"/>
    <property type="match status" value="1"/>
</dbReference>